<name>A0A212LU59_9FIRM</name>
<dbReference type="InterPro" id="IPR051635">
    <property type="entry name" value="SNAT-like"/>
</dbReference>
<dbReference type="AlphaFoldDB" id="A0A212LU59"/>
<dbReference type="InterPro" id="IPR000182">
    <property type="entry name" value="GNAT_dom"/>
</dbReference>
<keyword evidence="1 4" id="KW-0808">Transferase</keyword>
<dbReference type="InterPro" id="IPR016181">
    <property type="entry name" value="Acyl_CoA_acyltransferase"/>
</dbReference>
<feature type="domain" description="N-acetyltransferase" evidence="3">
    <location>
        <begin position="4"/>
        <end position="163"/>
    </location>
</feature>
<organism evidence="4">
    <name type="scientific">uncultured Sporomusa sp</name>
    <dbReference type="NCBI Taxonomy" id="307249"/>
    <lineage>
        <taxon>Bacteria</taxon>
        <taxon>Bacillati</taxon>
        <taxon>Bacillota</taxon>
        <taxon>Negativicutes</taxon>
        <taxon>Selenomonadales</taxon>
        <taxon>Sporomusaceae</taxon>
        <taxon>Sporomusa</taxon>
        <taxon>environmental samples</taxon>
    </lineage>
</organism>
<dbReference type="PROSITE" id="PS51186">
    <property type="entry name" value="GNAT"/>
    <property type="match status" value="1"/>
</dbReference>
<reference evidence="4" key="1">
    <citation type="submission" date="2016-08" db="EMBL/GenBank/DDBJ databases">
        <authorList>
            <person name="Seilhamer J.J."/>
        </authorList>
    </citation>
    <scope>NUCLEOTIDE SEQUENCE</scope>
    <source>
        <strain evidence="4">86</strain>
    </source>
</reference>
<dbReference type="EMBL" id="FMJE01000003">
    <property type="protein sequence ID" value="SCM81073.1"/>
    <property type="molecule type" value="Genomic_DNA"/>
</dbReference>
<dbReference type="SUPFAM" id="SSF55729">
    <property type="entry name" value="Acyl-CoA N-acyltransferases (Nat)"/>
    <property type="match status" value="1"/>
</dbReference>
<evidence type="ECO:0000256" key="2">
    <source>
        <dbReference type="ARBA" id="ARBA00023315"/>
    </source>
</evidence>
<dbReference type="PANTHER" id="PTHR10908:SF0">
    <property type="entry name" value="SEROTONIN N-ACETYLTRANSFERASE"/>
    <property type="match status" value="1"/>
</dbReference>
<dbReference type="Pfam" id="PF00583">
    <property type="entry name" value="Acetyltransf_1"/>
    <property type="match status" value="1"/>
</dbReference>
<dbReference type="Gene3D" id="3.40.630.30">
    <property type="match status" value="1"/>
</dbReference>
<sequence length="163" mass="18125">MNMLTIRNVKKEDLPELVVIEQLCFSPAEAATRAAFARRIQFIPDSFFIAEENGSIIGLVNGPVINTAFITDDLFGDIKENPAFGGHQSILGLAVTPAFQKRGIASKLLTHLEKEARMKQRETITLTCKENLIHFYESHGYLNNGVSSSEHGGAIWYNMSKKL</sequence>
<accession>A0A212LU59</accession>
<dbReference type="CDD" id="cd04301">
    <property type="entry name" value="NAT_SF"/>
    <property type="match status" value="1"/>
</dbReference>
<protein>
    <submittedName>
        <fullName evidence="4">Acetyltransferase</fullName>
    </submittedName>
</protein>
<proteinExistence type="predicted"/>
<dbReference type="PANTHER" id="PTHR10908">
    <property type="entry name" value="SEROTONIN N-ACETYLTRANSFERASE"/>
    <property type="match status" value="1"/>
</dbReference>
<evidence type="ECO:0000313" key="4">
    <source>
        <dbReference type="EMBL" id="SCM81073.1"/>
    </source>
</evidence>
<gene>
    <name evidence="4" type="ORF">KL86SPO_31252</name>
</gene>
<dbReference type="GO" id="GO:0008080">
    <property type="term" value="F:N-acetyltransferase activity"/>
    <property type="evidence" value="ECO:0007669"/>
    <property type="project" value="UniProtKB-ARBA"/>
</dbReference>
<keyword evidence="2" id="KW-0012">Acyltransferase</keyword>
<evidence type="ECO:0000256" key="1">
    <source>
        <dbReference type="ARBA" id="ARBA00022679"/>
    </source>
</evidence>
<evidence type="ECO:0000259" key="3">
    <source>
        <dbReference type="PROSITE" id="PS51186"/>
    </source>
</evidence>